<feature type="chain" id="PRO_5032335462" evidence="1">
    <location>
        <begin position="24"/>
        <end position="65"/>
    </location>
</feature>
<protein>
    <submittedName>
        <fullName evidence="2">Uncharacterized protein</fullName>
    </submittedName>
</protein>
<name>A0A8B3XTM4_9PSED</name>
<dbReference type="AlphaFoldDB" id="A0A8B3XTM4"/>
<dbReference type="EMBL" id="LT629782">
    <property type="protein sequence ID" value="SDT92912.1"/>
    <property type="molecule type" value="Genomic_DNA"/>
</dbReference>
<evidence type="ECO:0000256" key="1">
    <source>
        <dbReference type="SAM" id="SignalP"/>
    </source>
</evidence>
<sequence>MPVGSKAAALLLLILGVPLTTLAQRGASSASRQSYVDIYVPIAETHRTGQNAKRLPPAFFDRYIA</sequence>
<accession>A0A8B3XTM4</accession>
<evidence type="ECO:0000313" key="2">
    <source>
        <dbReference type="EMBL" id="SDT92912.1"/>
    </source>
</evidence>
<keyword evidence="1" id="KW-0732">Signal</keyword>
<gene>
    <name evidence="2" type="ORF">SAMN04490197_1031</name>
</gene>
<dbReference type="Proteomes" id="UP000183653">
    <property type="component" value="Chromosome I"/>
</dbReference>
<reference evidence="2 3" key="1">
    <citation type="submission" date="2016-10" db="EMBL/GenBank/DDBJ databases">
        <authorList>
            <person name="Varghese N."/>
            <person name="Submissions S."/>
        </authorList>
    </citation>
    <scope>NUCLEOTIDE SEQUENCE [LARGE SCALE GENOMIC DNA]</scope>
    <source>
        <strain evidence="2 3">BS2775</strain>
    </source>
</reference>
<keyword evidence="3" id="KW-1185">Reference proteome</keyword>
<proteinExistence type="predicted"/>
<feature type="signal peptide" evidence="1">
    <location>
        <begin position="1"/>
        <end position="23"/>
    </location>
</feature>
<evidence type="ECO:0000313" key="3">
    <source>
        <dbReference type="Proteomes" id="UP000183653"/>
    </source>
</evidence>
<organism evidence="2 3">
    <name type="scientific">Pseudomonas orientalis</name>
    <dbReference type="NCBI Taxonomy" id="76758"/>
    <lineage>
        <taxon>Bacteria</taxon>
        <taxon>Pseudomonadati</taxon>
        <taxon>Pseudomonadota</taxon>
        <taxon>Gammaproteobacteria</taxon>
        <taxon>Pseudomonadales</taxon>
        <taxon>Pseudomonadaceae</taxon>
        <taxon>Pseudomonas</taxon>
    </lineage>
</organism>